<dbReference type="OrthoDB" id="445677at2759"/>
<sequence>VVSMDPNLSSISADTTDSDKKARIDEIWKQLNSKKVAPISKSVPRVLEEKIESKKEKKASTPDWMVSLGFARQKSLACELKTSTEVRQTEDKEALKKIAASALAAAKDAAITNKDGKLVISEVRDFAGEEIKVTKLIDPNSKAAEEFKRRQSSAGVDKLLQQIEKRPKLNVLDKTRKDWTDFKEEKQIEEELESYKKSGDKYTDRVAFLQRSDIREYERERDARLALQAKRQSDVSYEEED</sequence>
<dbReference type="PROSITE" id="PS51279">
    <property type="entry name" value="BCNT_C"/>
    <property type="match status" value="1"/>
</dbReference>
<feature type="domain" description="BCNT-C" evidence="2">
    <location>
        <begin position="150"/>
        <end position="230"/>
    </location>
</feature>
<feature type="region of interest" description="Disordered" evidence="1">
    <location>
        <begin position="1"/>
        <end position="20"/>
    </location>
</feature>
<dbReference type="EMBL" id="JABFUD020000021">
    <property type="protein sequence ID" value="KAI5063169.1"/>
    <property type="molecule type" value="Genomic_DNA"/>
</dbReference>
<name>A0A9D4U7Y2_ADICA</name>
<feature type="non-terminal residue" evidence="3">
    <location>
        <position position="1"/>
    </location>
</feature>
<evidence type="ECO:0000313" key="4">
    <source>
        <dbReference type="Proteomes" id="UP000886520"/>
    </source>
</evidence>
<keyword evidence="4" id="KW-1185">Reference proteome</keyword>
<evidence type="ECO:0000256" key="1">
    <source>
        <dbReference type="SAM" id="MobiDB-lite"/>
    </source>
</evidence>
<evidence type="ECO:0000313" key="3">
    <source>
        <dbReference type="EMBL" id="KAI5063169.1"/>
    </source>
</evidence>
<accession>A0A9D4U7Y2</accession>
<dbReference type="InterPro" id="IPR027124">
    <property type="entry name" value="Swc5/CFDP1/2"/>
</dbReference>
<proteinExistence type="predicted"/>
<reference evidence="3" key="1">
    <citation type="submission" date="2021-01" db="EMBL/GenBank/DDBJ databases">
        <title>Adiantum capillus-veneris genome.</title>
        <authorList>
            <person name="Fang Y."/>
            <person name="Liao Q."/>
        </authorList>
    </citation>
    <scope>NUCLEOTIDE SEQUENCE</scope>
    <source>
        <strain evidence="3">H3</strain>
        <tissue evidence="3">Leaf</tissue>
    </source>
</reference>
<dbReference type="Pfam" id="PF07572">
    <property type="entry name" value="BCNT"/>
    <property type="match status" value="1"/>
</dbReference>
<dbReference type="PANTHER" id="PTHR48295">
    <property type="entry name" value="CRANIOFACIAL DEVELOPMENT PROTEIN 1"/>
    <property type="match status" value="1"/>
</dbReference>
<dbReference type="InterPro" id="IPR011421">
    <property type="entry name" value="BCNT-C"/>
</dbReference>
<dbReference type="PANTHER" id="PTHR48295:SF1">
    <property type="entry name" value="SWR1-COMPLEX PROTEIN 5"/>
    <property type="match status" value="1"/>
</dbReference>
<dbReference type="Proteomes" id="UP000886520">
    <property type="component" value="Chromosome 21"/>
</dbReference>
<feature type="compositionally biased region" description="Polar residues" evidence="1">
    <location>
        <begin position="1"/>
        <end position="15"/>
    </location>
</feature>
<protein>
    <recommendedName>
        <fullName evidence="2">BCNT-C domain-containing protein</fullName>
    </recommendedName>
</protein>
<comment type="caution">
    <text evidence="3">The sequence shown here is derived from an EMBL/GenBank/DDBJ whole genome shotgun (WGS) entry which is preliminary data.</text>
</comment>
<evidence type="ECO:0000259" key="2">
    <source>
        <dbReference type="PROSITE" id="PS51279"/>
    </source>
</evidence>
<dbReference type="AlphaFoldDB" id="A0A9D4U7Y2"/>
<gene>
    <name evidence="3" type="ORF">GOP47_0021716</name>
</gene>
<organism evidence="3 4">
    <name type="scientific">Adiantum capillus-veneris</name>
    <name type="common">Maidenhair fern</name>
    <dbReference type="NCBI Taxonomy" id="13818"/>
    <lineage>
        <taxon>Eukaryota</taxon>
        <taxon>Viridiplantae</taxon>
        <taxon>Streptophyta</taxon>
        <taxon>Embryophyta</taxon>
        <taxon>Tracheophyta</taxon>
        <taxon>Polypodiopsida</taxon>
        <taxon>Polypodiidae</taxon>
        <taxon>Polypodiales</taxon>
        <taxon>Pteridineae</taxon>
        <taxon>Pteridaceae</taxon>
        <taxon>Vittarioideae</taxon>
        <taxon>Adiantum</taxon>
    </lineage>
</organism>